<sequence length="398" mass="43787">MVFFKGKKYLNHKAQAAMELAVFGAILLFVVGLIVRQSLSSSYQQNQSLKAMRWAMSMSFRYSYGMMGGVMTPGVGAKEGTSHNSASVLFIEDRLTVSSGKHAAVDRIPFMLTGSGTHTNQLFQPVGPYEHWNLPMFDVFVNGKYFPFLTAKFKTVALNASHPGWDPQCALRYPAGCQVDGQLASCTAPPADCTPVDVGCVRLKTKIYNVIGNPKWCDDITHSVECPFSYGNTRTERFNLDRALAPLEDDVGGSGTAYSEFSWQWFEVRAYNEAYKQGGTSFFSRAVTVLNKKNMSLPNPRTQLDVVGNAVEGMAWTKQGKEEKNTPPNKNLRVDVDGGFVDGDLKLEIIVSVNTSNNNANAGIITSVVVIDAQEGDLDFTYNTADYNRDYLCDANGL</sequence>
<name>A0A3B1D3S1_9ZZZZ</name>
<dbReference type="EMBL" id="UOGJ01000129">
    <property type="protein sequence ID" value="VAX37516.1"/>
    <property type="molecule type" value="Genomic_DNA"/>
</dbReference>
<accession>A0A3B1D3S1</accession>
<feature type="non-terminal residue" evidence="1">
    <location>
        <position position="398"/>
    </location>
</feature>
<evidence type="ECO:0000313" key="1">
    <source>
        <dbReference type="EMBL" id="VAX37516.1"/>
    </source>
</evidence>
<gene>
    <name evidence="1" type="ORF">MNBD_UNCLBAC01-569</name>
</gene>
<organism evidence="1">
    <name type="scientific">hydrothermal vent metagenome</name>
    <dbReference type="NCBI Taxonomy" id="652676"/>
    <lineage>
        <taxon>unclassified sequences</taxon>
        <taxon>metagenomes</taxon>
        <taxon>ecological metagenomes</taxon>
    </lineage>
</organism>
<reference evidence="1" key="1">
    <citation type="submission" date="2018-06" db="EMBL/GenBank/DDBJ databases">
        <authorList>
            <person name="Zhirakovskaya E."/>
        </authorList>
    </citation>
    <scope>NUCLEOTIDE SEQUENCE</scope>
</reference>
<dbReference type="AlphaFoldDB" id="A0A3B1D3S1"/>
<proteinExistence type="predicted"/>
<protein>
    <submittedName>
        <fullName evidence="1">Uncharacterized protein</fullName>
    </submittedName>
</protein>